<dbReference type="GeneID" id="78776595"/>
<protein>
    <submittedName>
        <fullName evidence="1">Uncharacterized protein</fullName>
    </submittedName>
</protein>
<dbReference type="EMBL" id="WUAV01000005">
    <property type="protein sequence ID" value="KAF1751207.1"/>
    <property type="molecule type" value="Genomic_DNA"/>
</dbReference>
<gene>
    <name evidence="1" type="ORF">GCK72_017761</name>
</gene>
<dbReference type="Proteomes" id="UP000483820">
    <property type="component" value="Chromosome V"/>
</dbReference>
<evidence type="ECO:0000313" key="2">
    <source>
        <dbReference type="Proteomes" id="UP000483820"/>
    </source>
</evidence>
<comment type="caution">
    <text evidence="1">The sequence shown here is derived from an EMBL/GenBank/DDBJ whole genome shotgun (WGS) entry which is preliminary data.</text>
</comment>
<dbReference type="AlphaFoldDB" id="A0A6A5G869"/>
<name>A0A6A5G869_CAERE</name>
<dbReference type="CTD" id="78776595"/>
<organism evidence="1 2">
    <name type="scientific">Caenorhabditis remanei</name>
    <name type="common">Caenorhabditis vulgaris</name>
    <dbReference type="NCBI Taxonomy" id="31234"/>
    <lineage>
        <taxon>Eukaryota</taxon>
        <taxon>Metazoa</taxon>
        <taxon>Ecdysozoa</taxon>
        <taxon>Nematoda</taxon>
        <taxon>Chromadorea</taxon>
        <taxon>Rhabditida</taxon>
        <taxon>Rhabditina</taxon>
        <taxon>Rhabditomorpha</taxon>
        <taxon>Rhabditoidea</taxon>
        <taxon>Rhabditidae</taxon>
        <taxon>Peloderinae</taxon>
        <taxon>Caenorhabditis</taxon>
    </lineage>
</organism>
<reference evidence="1 2" key="1">
    <citation type="submission" date="2019-12" db="EMBL/GenBank/DDBJ databases">
        <title>Chromosome-level assembly of the Caenorhabditis remanei genome.</title>
        <authorList>
            <person name="Teterina A.A."/>
            <person name="Willis J.H."/>
            <person name="Phillips P.C."/>
        </authorList>
    </citation>
    <scope>NUCLEOTIDE SEQUENCE [LARGE SCALE GENOMIC DNA]</scope>
    <source>
        <strain evidence="1 2">PX506</strain>
        <tissue evidence="1">Whole organism</tissue>
    </source>
</reference>
<proteinExistence type="predicted"/>
<dbReference type="KEGG" id="crq:GCK72_017761"/>
<sequence length="137" mass="15373">MVTEVIHIFWNSNQSLHLHWLGTTALSLSSGTWMCGDRVEMNGDLSVFKKAEWRVLSNNSDRSCLPTQLHSLCEFLDWYGLLVVPTPAGAFSLEEPSQDTTIGEESSDGHSSVNIDFVNLLLMRRQLVLGSLKFEKC</sequence>
<dbReference type="RefSeq" id="XP_053581158.1">
    <property type="nucleotide sequence ID" value="XM_053732245.1"/>
</dbReference>
<accession>A0A6A5G869</accession>
<evidence type="ECO:0000313" key="1">
    <source>
        <dbReference type="EMBL" id="KAF1751207.1"/>
    </source>
</evidence>